<dbReference type="GO" id="GO:0002949">
    <property type="term" value="P:tRNA threonylcarbamoyladenosine modification"/>
    <property type="evidence" value="ECO:0007669"/>
    <property type="project" value="InterPro"/>
</dbReference>
<keyword evidence="5" id="KW-0819">tRNA processing</keyword>
<proteinExistence type="inferred from homology"/>
<organism evidence="11 12">
    <name type="scientific">candidate division WOR-3 bacterium 4484_18</name>
    <dbReference type="NCBI Taxonomy" id="2020626"/>
    <lineage>
        <taxon>Bacteria</taxon>
        <taxon>Bacteria division WOR-3</taxon>
    </lineage>
</organism>
<keyword evidence="7" id="KW-0547">Nucleotide-binding</keyword>
<evidence type="ECO:0000256" key="3">
    <source>
        <dbReference type="ARBA" id="ARBA00019010"/>
    </source>
</evidence>
<keyword evidence="4" id="KW-0963">Cytoplasm</keyword>
<accession>A0A257LUP9</accession>
<name>A0A257LUP9_UNCW3</name>
<dbReference type="InterPro" id="IPR003442">
    <property type="entry name" value="T6A_TsaE"/>
</dbReference>
<comment type="subcellular location">
    <subcellularLocation>
        <location evidence="1">Cytoplasm</location>
    </subcellularLocation>
</comment>
<comment type="similarity">
    <text evidence="2">Belongs to the TsaE family.</text>
</comment>
<dbReference type="EMBL" id="NMUJ01000007">
    <property type="protein sequence ID" value="OYV03393.1"/>
    <property type="molecule type" value="Genomic_DNA"/>
</dbReference>
<dbReference type="Proteomes" id="UP000216312">
    <property type="component" value="Unassembled WGS sequence"/>
</dbReference>
<dbReference type="GO" id="GO:0005737">
    <property type="term" value="C:cytoplasm"/>
    <property type="evidence" value="ECO:0007669"/>
    <property type="project" value="UniProtKB-SubCell"/>
</dbReference>
<evidence type="ECO:0000256" key="1">
    <source>
        <dbReference type="ARBA" id="ARBA00004496"/>
    </source>
</evidence>
<dbReference type="Gene3D" id="3.40.50.300">
    <property type="entry name" value="P-loop containing nucleotide triphosphate hydrolases"/>
    <property type="match status" value="1"/>
</dbReference>
<evidence type="ECO:0000256" key="2">
    <source>
        <dbReference type="ARBA" id="ARBA00007599"/>
    </source>
</evidence>
<keyword evidence="11" id="KW-0808">Transferase</keyword>
<reference evidence="12" key="1">
    <citation type="submission" date="2017-07" db="EMBL/GenBank/DDBJ databases">
        <title>Novel pathways for hydrocarbon cycling and metabolic interdependencies in hydrothermal sediment communities.</title>
        <authorList>
            <person name="Dombrowski N."/>
            <person name="Seitz K."/>
            <person name="Teske A."/>
            <person name="Baker B."/>
        </authorList>
    </citation>
    <scope>NUCLEOTIDE SEQUENCE [LARGE SCALE GENOMIC DNA]</scope>
</reference>
<keyword evidence="8" id="KW-0067">ATP-binding</keyword>
<dbReference type="Pfam" id="PF02367">
    <property type="entry name" value="TsaE"/>
    <property type="match status" value="1"/>
</dbReference>
<keyword evidence="6" id="KW-0479">Metal-binding</keyword>
<dbReference type="PANTHER" id="PTHR33540:SF2">
    <property type="entry name" value="TRNA THREONYLCARBAMOYLADENOSINE BIOSYNTHESIS PROTEIN TSAE"/>
    <property type="match status" value="1"/>
</dbReference>
<evidence type="ECO:0000256" key="9">
    <source>
        <dbReference type="ARBA" id="ARBA00022842"/>
    </source>
</evidence>
<keyword evidence="9" id="KW-0460">Magnesium</keyword>
<dbReference type="AlphaFoldDB" id="A0A257LUP9"/>
<evidence type="ECO:0000256" key="6">
    <source>
        <dbReference type="ARBA" id="ARBA00022723"/>
    </source>
</evidence>
<evidence type="ECO:0000256" key="4">
    <source>
        <dbReference type="ARBA" id="ARBA00022490"/>
    </source>
</evidence>
<evidence type="ECO:0000256" key="10">
    <source>
        <dbReference type="ARBA" id="ARBA00032441"/>
    </source>
</evidence>
<dbReference type="GO" id="GO:0016740">
    <property type="term" value="F:transferase activity"/>
    <property type="evidence" value="ECO:0007669"/>
    <property type="project" value="UniProtKB-KW"/>
</dbReference>
<dbReference type="SUPFAM" id="SSF52540">
    <property type="entry name" value="P-loop containing nucleoside triphosphate hydrolases"/>
    <property type="match status" value="1"/>
</dbReference>
<dbReference type="PANTHER" id="PTHR33540">
    <property type="entry name" value="TRNA THREONYLCARBAMOYLADENOSINE BIOSYNTHESIS PROTEIN TSAE"/>
    <property type="match status" value="1"/>
</dbReference>
<dbReference type="GO" id="GO:0046872">
    <property type="term" value="F:metal ion binding"/>
    <property type="evidence" value="ECO:0007669"/>
    <property type="project" value="UniProtKB-KW"/>
</dbReference>
<dbReference type="GO" id="GO:0005524">
    <property type="term" value="F:ATP binding"/>
    <property type="evidence" value="ECO:0007669"/>
    <property type="project" value="UniProtKB-KW"/>
</dbReference>
<evidence type="ECO:0000256" key="8">
    <source>
        <dbReference type="ARBA" id="ARBA00022840"/>
    </source>
</evidence>
<protein>
    <recommendedName>
        <fullName evidence="3">tRNA threonylcarbamoyladenosine biosynthesis protein TsaE</fullName>
    </recommendedName>
    <alternativeName>
        <fullName evidence="10">t(6)A37 threonylcarbamoyladenosine biosynthesis protein TsaE</fullName>
    </alternativeName>
</protein>
<evidence type="ECO:0000256" key="7">
    <source>
        <dbReference type="ARBA" id="ARBA00022741"/>
    </source>
</evidence>
<evidence type="ECO:0000313" key="11">
    <source>
        <dbReference type="EMBL" id="OYV03393.1"/>
    </source>
</evidence>
<comment type="caution">
    <text evidence="11">The sequence shown here is derived from an EMBL/GenBank/DDBJ whole genome shotgun (WGS) entry which is preliminary data.</text>
</comment>
<evidence type="ECO:0000256" key="5">
    <source>
        <dbReference type="ARBA" id="ARBA00022694"/>
    </source>
</evidence>
<dbReference type="InterPro" id="IPR027417">
    <property type="entry name" value="P-loop_NTPase"/>
</dbReference>
<gene>
    <name evidence="11" type="ORF">CGW93_01080</name>
</gene>
<sequence length="105" mass="12029">MKILTHSPEETEEFGRKLGLKLKGDELIALYGELGSGKTVLVRGIIKGAGCTDVEVKSPSFIWVVEYECRFKVFHVDLYRGEMDFPLLIGWLNICQVDVSIYFWR</sequence>
<evidence type="ECO:0000313" key="12">
    <source>
        <dbReference type="Proteomes" id="UP000216312"/>
    </source>
</evidence>